<evidence type="ECO:0000313" key="1">
    <source>
        <dbReference type="EMBL" id="MDF3836975.1"/>
    </source>
</evidence>
<name>A0ABT6AWH3_9BURK</name>
<proteinExistence type="predicted"/>
<dbReference type="InterPro" id="IPR047914">
    <property type="entry name" value="TagK-like_C"/>
</dbReference>
<evidence type="ECO:0000313" key="2">
    <source>
        <dbReference type="Proteomes" id="UP001216674"/>
    </source>
</evidence>
<protein>
    <submittedName>
        <fullName evidence="1">TagK domain-containing protein</fullName>
    </submittedName>
</protein>
<dbReference type="EMBL" id="JARJLM010000473">
    <property type="protein sequence ID" value="MDF3836975.1"/>
    <property type="molecule type" value="Genomic_DNA"/>
</dbReference>
<organism evidence="1 2">
    <name type="scientific">Cupriavidus basilensis</name>
    <dbReference type="NCBI Taxonomy" id="68895"/>
    <lineage>
        <taxon>Bacteria</taxon>
        <taxon>Pseudomonadati</taxon>
        <taxon>Pseudomonadota</taxon>
        <taxon>Betaproteobacteria</taxon>
        <taxon>Burkholderiales</taxon>
        <taxon>Burkholderiaceae</taxon>
        <taxon>Cupriavidus</taxon>
    </lineage>
</organism>
<dbReference type="RefSeq" id="WP_276267302.1">
    <property type="nucleotide sequence ID" value="NZ_JARJLM010000473.1"/>
</dbReference>
<accession>A0ABT6AWH3</accession>
<dbReference type="Proteomes" id="UP001216674">
    <property type="component" value="Unassembled WGS sequence"/>
</dbReference>
<comment type="caution">
    <text evidence="1">The sequence shown here is derived from an EMBL/GenBank/DDBJ whole genome shotgun (WGS) entry which is preliminary data.</text>
</comment>
<keyword evidence="2" id="KW-1185">Reference proteome</keyword>
<gene>
    <name evidence="1" type="ORF">P3W85_29075</name>
</gene>
<reference evidence="1 2" key="1">
    <citation type="submission" date="2023-03" db="EMBL/GenBank/DDBJ databases">
        <title>Draft assemblies of triclosan tolerant bacteria isolated from returned activated sludge.</title>
        <authorList>
            <person name="Van Hamelsveld S."/>
        </authorList>
    </citation>
    <scope>NUCLEOTIDE SEQUENCE [LARGE SCALE GENOMIC DNA]</scope>
    <source>
        <strain evidence="1 2">GW210010_S58</strain>
    </source>
</reference>
<dbReference type="NCBIfam" id="NF033419">
    <property type="entry name" value="T6SS_TagK_dom"/>
    <property type="match status" value="1"/>
</dbReference>
<sequence>MNEIGSGLAQRSAVHDDPAAWAGELKPGRVLPEDPFAILRAGTGAAATGRAPAGQAAEDDILARLIAESEAVLRNPGHVGGHAGPGGAVQASAATARAEAGSLHALAAQAGPGSLRDMVAAELTIEALIGPPGEPDALQSLVQPARQDVLRLFAGDIAPAQGSEIATPLVQREHHLLSMNSAYRAAQAVIPQAADET</sequence>